<name>A0AAN8XWT9_HALRR</name>
<organism evidence="2 3">
    <name type="scientific">Halocaridina rubra</name>
    <name type="common">Hawaiian red shrimp</name>
    <dbReference type="NCBI Taxonomy" id="373956"/>
    <lineage>
        <taxon>Eukaryota</taxon>
        <taxon>Metazoa</taxon>
        <taxon>Ecdysozoa</taxon>
        <taxon>Arthropoda</taxon>
        <taxon>Crustacea</taxon>
        <taxon>Multicrustacea</taxon>
        <taxon>Malacostraca</taxon>
        <taxon>Eumalacostraca</taxon>
        <taxon>Eucarida</taxon>
        <taxon>Decapoda</taxon>
        <taxon>Pleocyemata</taxon>
        <taxon>Caridea</taxon>
        <taxon>Atyoidea</taxon>
        <taxon>Atyidae</taxon>
        <taxon>Halocaridina</taxon>
    </lineage>
</organism>
<protein>
    <submittedName>
        <fullName evidence="2">Uncharacterized protein</fullName>
    </submittedName>
</protein>
<dbReference type="AlphaFoldDB" id="A0AAN8XWT9"/>
<feature type="compositionally biased region" description="Low complexity" evidence="1">
    <location>
        <begin position="1"/>
        <end position="10"/>
    </location>
</feature>
<feature type="compositionally biased region" description="Polar residues" evidence="1">
    <location>
        <begin position="17"/>
        <end position="26"/>
    </location>
</feature>
<sequence>MLARASSLGSGSSGSGPTRQSSQNSLLDQFASSAKELIKERQSSQEGSFLSQEVKLVNFAES</sequence>
<comment type="caution">
    <text evidence="2">The sequence shown here is derived from an EMBL/GenBank/DDBJ whole genome shotgun (WGS) entry which is preliminary data.</text>
</comment>
<keyword evidence="3" id="KW-1185">Reference proteome</keyword>
<reference evidence="2 3" key="1">
    <citation type="submission" date="2023-11" db="EMBL/GenBank/DDBJ databases">
        <title>Halocaridina rubra genome assembly.</title>
        <authorList>
            <person name="Smith C."/>
        </authorList>
    </citation>
    <scope>NUCLEOTIDE SEQUENCE [LARGE SCALE GENOMIC DNA]</scope>
    <source>
        <strain evidence="2">EP-1</strain>
        <tissue evidence="2">Whole</tissue>
    </source>
</reference>
<proteinExistence type="predicted"/>
<evidence type="ECO:0000313" key="3">
    <source>
        <dbReference type="Proteomes" id="UP001381693"/>
    </source>
</evidence>
<dbReference type="EMBL" id="JAXCGZ010000429">
    <property type="protein sequence ID" value="KAK7085999.1"/>
    <property type="molecule type" value="Genomic_DNA"/>
</dbReference>
<dbReference type="Proteomes" id="UP001381693">
    <property type="component" value="Unassembled WGS sequence"/>
</dbReference>
<feature type="region of interest" description="Disordered" evidence="1">
    <location>
        <begin position="1"/>
        <end position="26"/>
    </location>
</feature>
<evidence type="ECO:0000313" key="2">
    <source>
        <dbReference type="EMBL" id="KAK7085999.1"/>
    </source>
</evidence>
<evidence type="ECO:0000256" key="1">
    <source>
        <dbReference type="SAM" id="MobiDB-lite"/>
    </source>
</evidence>
<gene>
    <name evidence="2" type="ORF">SK128_026506</name>
</gene>
<accession>A0AAN8XWT9</accession>